<reference evidence="4" key="1">
    <citation type="submission" date="2012-12" db="EMBL/GenBank/DDBJ databases">
        <authorList>
            <person name="Hellsten U."/>
            <person name="Grimwood J."/>
            <person name="Chapman J.A."/>
            <person name="Shapiro H."/>
            <person name="Aerts A."/>
            <person name="Otillar R.P."/>
            <person name="Terry A.Y."/>
            <person name="Boore J.L."/>
            <person name="Simakov O."/>
            <person name="Marletaz F."/>
            <person name="Cho S.-J."/>
            <person name="Edsinger-Gonzales E."/>
            <person name="Havlak P."/>
            <person name="Kuo D.-H."/>
            <person name="Larsson T."/>
            <person name="Lv J."/>
            <person name="Arendt D."/>
            <person name="Savage R."/>
            <person name="Osoegawa K."/>
            <person name="de Jong P."/>
            <person name="Lindberg D.R."/>
            <person name="Seaver E.C."/>
            <person name="Weisblat D.A."/>
            <person name="Putnam N.H."/>
            <person name="Grigoriev I.V."/>
            <person name="Rokhsar D.S."/>
        </authorList>
    </citation>
    <scope>NUCLEOTIDE SEQUENCE</scope>
</reference>
<evidence type="ECO:0000313" key="3">
    <source>
        <dbReference type="EnsemblMetazoa" id="HelroP68930"/>
    </source>
</evidence>
<evidence type="ECO:0000313" key="2">
    <source>
        <dbReference type="EMBL" id="ESN94574.1"/>
    </source>
</evidence>
<organism evidence="3 4">
    <name type="scientific">Helobdella robusta</name>
    <name type="common">Californian leech</name>
    <dbReference type="NCBI Taxonomy" id="6412"/>
    <lineage>
        <taxon>Eukaryota</taxon>
        <taxon>Metazoa</taxon>
        <taxon>Spiralia</taxon>
        <taxon>Lophotrochozoa</taxon>
        <taxon>Annelida</taxon>
        <taxon>Clitellata</taxon>
        <taxon>Hirudinea</taxon>
        <taxon>Rhynchobdellida</taxon>
        <taxon>Glossiphoniidae</taxon>
        <taxon>Helobdella</taxon>
    </lineage>
</organism>
<evidence type="ECO:0000259" key="1">
    <source>
        <dbReference type="Pfam" id="PF09431"/>
    </source>
</evidence>
<dbReference type="OMA" id="ARESINH"/>
<reference evidence="3" key="3">
    <citation type="submission" date="2015-06" db="UniProtKB">
        <authorList>
            <consortium name="EnsemblMetazoa"/>
        </authorList>
    </citation>
    <scope>IDENTIFICATION</scope>
</reference>
<dbReference type="PANTHER" id="PTHR13357:SF1">
    <property type="entry name" value="NCK-INTERACTING PROTEIN WITH SH3 DOMAIN"/>
    <property type="match status" value="1"/>
</dbReference>
<dbReference type="GeneID" id="20214269"/>
<dbReference type="InterPro" id="IPR018556">
    <property type="entry name" value="SPIN90/Ldb17_LRD"/>
</dbReference>
<dbReference type="Proteomes" id="UP000015101">
    <property type="component" value="Unassembled WGS sequence"/>
</dbReference>
<dbReference type="Pfam" id="PF09431">
    <property type="entry name" value="SPIN90_LRD"/>
    <property type="match status" value="1"/>
</dbReference>
<dbReference type="EMBL" id="AMQM01001663">
    <property type="status" value="NOT_ANNOTATED_CDS"/>
    <property type="molecule type" value="Genomic_DNA"/>
</dbReference>
<accession>T1FZM1</accession>
<dbReference type="eggNOG" id="KOG4035">
    <property type="taxonomic scope" value="Eukaryota"/>
</dbReference>
<evidence type="ECO:0000313" key="4">
    <source>
        <dbReference type="Proteomes" id="UP000015101"/>
    </source>
</evidence>
<dbReference type="GO" id="GO:0071933">
    <property type="term" value="F:Arp2/3 complex binding"/>
    <property type="evidence" value="ECO:0000318"/>
    <property type="project" value="GO_Central"/>
</dbReference>
<dbReference type="InterPro" id="IPR030125">
    <property type="entry name" value="SPIN90/Ldb17"/>
</dbReference>
<dbReference type="EMBL" id="KB097571">
    <property type="protein sequence ID" value="ESN94574.1"/>
    <property type="molecule type" value="Genomic_DNA"/>
</dbReference>
<feature type="domain" description="SPIN90/Ldb17 leucine-rich" evidence="1">
    <location>
        <begin position="177"/>
        <end position="311"/>
    </location>
</feature>
<dbReference type="STRING" id="6412.T1FZM1"/>
<dbReference type="AlphaFoldDB" id="T1FZM1"/>
<dbReference type="InParanoid" id="T1FZM1"/>
<dbReference type="CTD" id="20214269"/>
<proteinExistence type="predicted"/>
<reference evidence="2 4" key="2">
    <citation type="journal article" date="2013" name="Nature">
        <title>Insights into bilaterian evolution from three spiralian genomes.</title>
        <authorList>
            <person name="Simakov O."/>
            <person name="Marletaz F."/>
            <person name="Cho S.J."/>
            <person name="Edsinger-Gonzales E."/>
            <person name="Havlak P."/>
            <person name="Hellsten U."/>
            <person name="Kuo D.H."/>
            <person name="Larsson T."/>
            <person name="Lv J."/>
            <person name="Arendt D."/>
            <person name="Savage R."/>
            <person name="Osoegawa K."/>
            <person name="de Jong P."/>
            <person name="Grimwood J."/>
            <person name="Chapman J.A."/>
            <person name="Shapiro H."/>
            <person name="Aerts A."/>
            <person name="Otillar R.P."/>
            <person name="Terry A.Y."/>
            <person name="Boore J.L."/>
            <person name="Grigoriev I.V."/>
            <person name="Lindberg D.R."/>
            <person name="Seaver E.C."/>
            <person name="Weisblat D.A."/>
            <person name="Putnam N.H."/>
            <person name="Rokhsar D.S."/>
        </authorList>
    </citation>
    <scope>NUCLEOTIDE SEQUENCE</scope>
</reference>
<dbReference type="HOGENOM" id="CLU_666105_0_0_1"/>
<dbReference type="KEGG" id="hro:HELRODRAFT_68930"/>
<name>T1FZM1_HELRO</name>
<dbReference type="PANTHER" id="PTHR13357">
    <property type="entry name" value="SH3 ADAPTER PROTEIN SPIN90 NCK INTERACTING PROTEIN WITH SH3 DOMAIN"/>
    <property type="match status" value="1"/>
</dbReference>
<sequence length="347" mass="40171">MLETNDARDLMAIVEKLSDIKEDSQQRSWHLHEDLLAITQLLKKLLNLLINASPDLNRWILSRNHYEACLDLVLYYQMETRSSLRLIMLDIFANICSLDGHFLSELLASVLPLELLREVKDQSTDSENLPSVIIVLCMLFSTGENIPHNHYTYFNEDFTMLVLDIIESDTEIIYSPEISELCIKLLLAFNLHLEVLKDNICMKSVAKKKSCKYLTEHLLLLFNRGDDPVKLPDIKSVPTNSVIKFISDIFSDTVTSNIFYTNDAKVLVDIVLRQLTDLSPGDFMRTEHLSLMQLVLLNSGYFEQQHRLQELKSCLNRIYDEENVIVDKDIIRQIYHQFPTYFDSSSC</sequence>
<dbReference type="OrthoDB" id="445362at2759"/>
<dbReference type="RefSeq" id="XP_009027230.1">
    <property type="nucleotide sequence ID" value="XM_009028982.1"/>
</dbReference>
<keyword evidence="4" id="KW-1185">Reference proteome</keyword>
<dbReference type="EnsemblMetazoa" id="HelroT68930">
    <property type="protein sequence ID" value="HelroP68930"/>
    <property type="gene ID" value="HelroG68930"/>
</dbReference>
<dbReference type="GO" id="GO:0006897">
    <property type="term" value="P:endocytosis"/>
    <property type="evidence" value="ECO:0000318"/>
    <property type="project" value="GO_Central"/>
</dbReference>
<protein>
    <recommendedName>
        <fullName evidence="1">SPIN90/Ldb17 leucine-rich domain-containing protein</fullName>
    </recommendedName>
</protein>
<gene>
    <name evidence="3" type="primary">20214269</name>
    <name evidence="2" type="ORF">HELRODRAFT_68930</name>
</gene>